<evidence type="ECO:0000313" key="3">
    <source>
        <dbReference type="Proteomes" id="UP000198582"/>
    </source>
</evidence>
<dbReference type="EMBL" id="FOEF01000010">
    <property type="protein sequence ID" value="SEP45592.1"/>
    <property type="molecule type" value="Genomic_DNA"/>
</dbReference>
<proteinExistence type="predicted"/>
<evidence type="ECO:0000313" key="2">
    <source>
        <dbReference type="EMBL" id="SEP45592.1"/>
    </source>
</evidence>
<dbReference type="Proteomes" id="UP000198582">
    <property type="component" value="Unassembled WGS sequence"/>
</dbReference>
<evidence type="ECO:0000256" key="1">
    <source>
        <dbReference type="SAM" id="MobiDB-lite"/>
    </source>
</evidence>
<gene>
    <name evidence="2" type="ORF">SAMN04489732_11076</name>
</gene>
<feature type="region of interest" description="Disordered" evidence="1">
    <location>
        <begin position="87"/>
        <end position="119"/>
    </location>
</feature>
<organism evidence="2 3">
    <name type="scientific">Amycolatopsis saalfeldensis</name>
    <dbReference type="NCBI Taxonomy" id="394193"/>
    <lineage>
        <taxon>Bacteria</taxon>
        <taxon>Bacillati</taxon>
        <taxon>Actinomycetota</taxon>
        <taxon>Actinomycetes</taxon>
        <taxon>Pseudonocardiales</taxon>
        <taxon>Pseudonocardiaceae</taxon>
        <taxon>Amycolatopsis</taxon>
    </lineage>
</organism>
<keyword evidence="3" id="KW-1185">Reference proteome</keyword>
<accession>A0A1H8Y0M3</accession>
<sequence length="119" mass="13655">MPLVEKATRQFLNEQVNDRLKNALGAPDSYTEEELEGYRVIRAIVCAEVPASRITARDNQTYFGVLLDNNNRKPIARLWFNRAAPSRTRRAARRRQGLLSRGQRDNRGETTTAGSRRLR</sequence>
<protein>
    <submittedName>
        <fullName evidence="2">Uncharacterized protein</fullName>
    </submittedName>
</protein>
<dbReference type="AlphaFoldDB" id="A0A1H8Y0M3"/>
<dbReference type="RefSeq" id="WP_245787440.1">
    <property type="nucleotide sequence ID" value="NZ_FOEF01000010.1"/>
</dbReference>
<name>A0A1H8Y0M3_9PSEU</name>
<reference evidence="3" key="1">
    <citation type="submission" date="2016-10" db="EMBL/GenBank/DDBJ databases">
        <authorList>
            <person name="Varghese N."/>
            <person name="Submissions S."/>
        </authorList>
    </citation>
    <scope>NUCLEOTIDE SEQUENCE [LARGE SCALE GENOMIC DNA]</scope>
    <source>
        <strain evidence="3">DSM 44993</strain>
    </source>
</reference>
<feature type="compositionally biased region" description="Basic residues" evidence="1">
    <location>
        <begin position="87"/>
        <end position="96"/>
    </location>
</feature>
<feature type="compositionally biased region" description="Polar residues" evidence="1">
    <location>
        <begin position="109"/>
        <end position="119"/>
    </location>
</feature>
<dbReference type="STRING" id="394193.SAMN04489732_11076"/>